<name>A0ABY7R320_9PSED</name>
<dbReference type="RefSeq" id="WP_047582997.1">
    <property type="nucleotide sequence ID" value="NZ_CP116669.1"/>
</dbReference>
<accession>A0ABY7R320</accession>
<evidence type="ECO:0000313" key="2">
    <source>
        <dbReference type="Proteomes" id="UP001214301"/>
    </source>
</evidence>
<protein>
    <submittedName>
        <fullName evidence="1">Uncharacterized protein</fullName>
    </submittedName>
</protein>
<organism evidence="1 2">
    <name type="scientific">Pseudomonas capeferrum</name>
    <dbReference type="NCBI Taxonomy" id="1495066"/>
    <lineage>
        <taxon>Bacteria</taxon>
        <taxon>Pseudomonadati</taxon>
        <taxon>Pseudomonadota</taxon>
        <taxon>Gammaproteobacteria</taxon>
        <taxon>Pseudomonadales</taxon>
        <taxon>Pseudomonadaceae</taxon>
        <taxon>Pseudomonas</taxon>
    </lineage>
</organism>
<keyword evidence="2" id="KW-1185">Reference proteome</keyword>
<sequence length="118" mass="12530">MAGAVGFKGGAAKQDEYMMTISVPSATVIRVEIPHLIAGLRGGTFGSVTYPELQDVVNGLIKPQTYVDSQGNSSKPELLLVSEVYYANAIDISLTSTAAHSGQLALTTEALVERFDRL</sequence>
<gene>
    <name evidence="1" type="ORF">PMC74_14445</name>
</gene>
<evidence type="ECO:0000313" key="1">
    <source>
        <dbReference type="EMBL" id="WCH97986.1"/>
    </source>
</evidence>
<proteinExistence type="predicted"/>
<reference evidence="1 2" key="1">
    <citation type="journal article" date="2020" name="Front. Microbiol.">
        <title>Toward Biorecycling: Isolation of a Soil Bacterium That Grows on a Polyurethane Oligomer and Monomer.</title>
        <authorList>
            <person name="Espinosa M.J.C."/>
            <person name="Blanco A.C."/>
            <person name="Schmidgall T."/>
            <person name="Atanasoff-Kardjalieff A.K."/>
            <person name="Kappelmeyer U."/>
            <person name="Tischler D."/>
            <person name="Pieper D.H."/>
            <person name="Heipieper H.J."/>
            <person name="Eberlein C."/>
        </authorList>
    </citation>
    <scope>NUCLEOTIDE SEQUENCE [LARGE SCALE GENOMIC DNA]</scope>
    <source>
        <strain evidence="1 2">TDA1</strain>
    </source>
</reference>
<dbReference type="Proteomes" id="UP001214301">
    <property type="component" value="Chromosome"/>
</dbReference>
<dbReference type="EMBL" id="CP116669">
    <property type="protein sequence ID" value="WCH97986.1"/>
    <property type="molecule type" value="Genomic_DNA"/>
</dbReference>